<name>A0A8H6MZJ0_9PEZI</name>
<reference evidence="1 2" key="1">
    <citation type="journal article" date="2020" name="Phytopathology">
        <title>Genome Sequence Resources of Colletotrichum truncatum, C. plurivorum, C. musicola, and C. sojae: Four Species Pathogenic to Soybean (Glycine max).</title>
        <authorList>
            <person name="Rogerio F."/>
            <person name="Boufleur T.R."/>
            <person name="Ciampi-Guillardi M."/>
            <person name="Sukno S.A."/>
            <person name="Thon M.R."/>
            <person name="Massola Junior N.S."/>
            <person name="Baroncelli R."/>
        </authorList>
    </citation>
    <scope>NUCLEOTIDE SEQUENCE [LARGE SCALE GENOMIC DNA]</scope>
    <source>
        <strain evidence="1 2">LFN0009</strain>
    </source>
</reference>
<proteinExistence type="predicted"/>
<evidence type="ECO:0000313" key="1">
    <source>
        <dbReference type="EMBL" id="KAF6814834.1"/>
    </source>
</evidence>
<sequence>MVMPVLMSVTGLYLRGSRRNGRHKAGVTPHSVLPHPGPSLRCTDLTYHNTIITSHQRIVRRNTPSNRACRLIFDGSLLDVFHGPSTHPPLPPTGRRPSSLARPRVAPSFIASMVDRVLPSLPQRSQADSRPVLALSRSRRCCPVRGVPACMFETRGEMGGPGGRPSLSSALLAAASREERGWRENEAWVAGWLPHAKRQQMADRFCCAVVFVIRRCTFLVPDGSITAPGLTVRYSGLDVSSTITCNADG</sequence>
<dbReference type="AlphaFoldDB" id="A0A8H6MZJ0"/>
<evidence type="ECO:0000313" key="2">
    <source>
        <dbReference type="Proteomes" id="UP000652219"/>
    </source>
</evidence>
<protein>
    <submittedName>
        <fullName evidence="1">Uncharacterized protein</fullName>
    </submittedName>
</protein>
<dbReference type="Proteomes" id="UP000652219">
    <property type="component" value="Unassembled WGS sequence"/>
</dbReference>
<accession>A0A8H6MZJ0</accession>
<organism evidence="1 2">
    <name type="scientific">Colletotrichum sojae</name>
    <dbReference type="NCBI Taxonomy" id="2175907"/>
    <lineage>
        <taxon>Eukaryota</taxon>
        <taxon>Fungi</taxon>
        <taxon>Dikarya</taxon>
        <taxon>Ascomycota</taxon>
        <taxon>Pezizomycotina</taxon>
        <taxon>Sordariomycetes</taxon>
        <taxon>Hypocreomycetidae</taxon>
        <taxon>Glomerellales</taxon>
        <taxon>Glomerellaceae</taxon>
        <taxon>Colletotrichum</taxon>
        <taxon>Colletotrichum orchidearum species complex</taxon>
    </lineage>
</organism>
<comment type="caution">
    <text evidence="1">The sequence shown here is derived from an EMBL/GenBank/DDBJ whole genome shotgun (WGS) entry which is preliminary data.</text>
</comment>
<dbReference type="EMBL" id="WIGN01000040">
    <property type="protein sequence ID" value="KAF6814834.1"/>
    <property type="molecule type" value="Genomic_DNA"/>
</dbReference>
<keyword evidence="2" id="KW-1185">Reference proteome</keyword>
<gene>
    <name evidence="1" type="ORF">CSOJ01_03845</name>
</gene>